<dbReference type="Proteomes" id="UP001165042">
    <property type="component" value="Unassembled WGS sequence"/>
</dbReference>
<dbReference type="EMBL" id="BSSD01000001">
    <property type="protein sequence ID" value="GLW90209.1"/>
    <property type="molecule type" value="Genomic_DNA"/>
</dbReference>
<evidence type="ECO:0008006" key="3">
    <source>
        <dbReference type="Google" id="ProtNLM"/>
    </source>
</evidence>
<keyword evidence="2" id="KW-1185">Reference proteome</keyword>
<evidence type="ECO:0000313" key="1">
    <source>
        <dbReference type="EMBL" id="GLW90209.1"/>
    </source>
</evidence>
<evidence type="ECO:0000313" key="2">
    <source>
        <dbReference type="Proteomes" id="UP001165042"/>
    </source>
</evidence>
<sequence>MSITGPDRAWPRTDADDELRLQWEFLAFLRATALIKTAGLTPAQATETPLTTSPLMSVLGLVKHLTAVERYWLTRVAGGAEEPMLWEPDDVHAEWRLGPADTLTAVTAAYRDEWALAERAMAGLRAGDPARADPDRTVRWTLTHVIQETARHVGHLDILREHLDGTTGE</sequence>
<gene>
    <name evidence="1" type="ORF">Aglo03_10250</name>
</gene>
<dbReference type="SUPFAM" id="SSF109854">
    <property type="entry name" value="DinB/YfiT-like putative metalloenzymes"/>
    <property type="match status" value="1"/>
</dbReference>
<dbReference type="Pfam" id="PF04978">
    <property type="entry name" value="MST"/>
    <property type="match status" value="1"/>
</dbReference>
<accession>A0A9W6QKF8</accession>
<dbReference type="Gene3D" id="1.20.120.450">
    <property type="entry name" value="dinb family like domain"/>
    <property type="match status" value="1"/>
</dbReference>
<dbReference type="RefSeq" id="WP_285608054.1">
    <property type="nucleotide sequence ID" value="NZ_BSSD01000001.1"/>
</dbReference>
<comment type="caution">
    <text evidence="1">The sequence shown here is derived from an EMBL/GenBank/DDBJ whole genome shotgun (WGS) entry which is preliminary data.</text>
</comment>
<proteinExistence type="predicted"/>
<dbReference type="InterPro" id="IPR034660">
    <property type="entry name" value="DinB/YfiT-like"/>
</dbReference>
<dbReference type="AlphaFoldDB" id="A0A9W6QKF8"/>
<protein>
    <recommendedName>
        <fullName evidence="3">DinB superfamily protein</fullName>
    </recommendedName>
</protein>
<organism evidence="1 2">
    <name type="scientific">Actinokineospora globicatena</name>
    <dbReference type="NCBI Taxonomy" id="103729"/>
    <lineage>
        <taxon>Bacteria</taxon>
        <taxon>Bacillati</taxon>
        <taxon>Actinomycetota</taxon>
        <taxon>Actinomycetes</taxon>
        <taxon>Pseudonocardiales</taxon>
        <taxon>Pseudonocardiaceae</taxon>
        <taxon>Actinokineospora</taxon>
    </lineage>
</organism>
<name>A0A9W6QKF8_9PSEU</name>
<dbReference type="InterPro" id="IPR007061">
    <property type="entry name" value="MST-like"/>
</dbReference>
<reference evidence="1" key="1">
    <citation type="submission" date="2023-02" db="EMBL/GenBank/DDBJ databases">
        <title>Actinokineospora globicatena NBRC 15670.</title>
        <authorList>
            <person name="Ichikawa N."/>
            <person name="Sato H."/>
            <person name="Tonouchi N."/>
        </authorList>
    </citation>
    <scope>NUCLEOTIDE SEQUENCE</scope>
    <source>
        <strain evidence="1">NBRC 15670</strain>
    </source>
</reference>